<dbReference type="SUPFAM" id="SSF52058">
    <property type="entry name" value="L domain-like"/>
    <property type="match status" value="1"/>
</dbReference>
<feature type="binding site" evidence="22">
    <location>
        <position position="772"/>
    </location>
    <ligand>
        <name>ATP</name>
        <dbReference type="ChEBI" id="CHEBI:30616"/>
    </ligand>
</feature>
<keyword evidence="5" id="KW-1003">Cell membrane</keyword>
<evidence type="ECO:0000256" key="9">
    <source>
        <dbReference type="ARBA" id="ARBA00022679"/>
    </source>
</evidence>
<evidence type="ECO:0000256" key="8">
    <source>
        <dbReference type="ARBA" id="ARBA00022614"/>
    </source>
</evidence>
<keyword evidence="7" id="KW-0597">Phosphoprotein</keyword>
<comment type="similarity">
    <text evidence="2">Belongs to the protein kinase superfamily. Ser/Thr protein kinase family.</text>
</comment>
<dbReference type="GO" id="GO:0004674">
    <property type="term" value="F:protein serine/threonine kinase activity"/>
    <property type="evidence" value="ECO:0007669"/>
    <property type="project" value="UniProtKB-KW"/>
</dbReference>
<dbReference type="FunFam" id="3.30.200.20:FF:000432">
    <property type="entry name" value="LRR receptor-like serine/threonine-protein kinase EFR"/>
    <property type="match status" value="1"/>
</dbReference>
<dbReference type="PROSITE" id="PS50011">
    <property type="entry name" value="PROTEIN_KINASE_DOM"/>
    <property type="match status" value="1"/>
</dbReference>
<keyword evidence="10 23" id="KW-0812">Transmembrane</keyword>
<keyword evidence="18" id="KW-0675">Receptor</keyword>
<comment type="caution">
    <text evidence="25">The sequence shown here is derived from an EMBL/GenBank/DDBJ whole genome shotgun (WGS) entry which is preliminary data.</text>
</comment>
<keyword evidence="6" id="KW-0723">Serine/threonine-protein kinase</keyword>
<evidence type="ECO:0000256" key="11">
    <source>
        <dbReference type="ARBA" id="ARBA00022729"/>
    </source>
</evidence>
<keyword evidence="17 23" id="KW-0472">Membrane</keyword>
<evidence type="ECO:0000313" key="25">
    <source>
        <dbReference type="EMBL" id="KAK4582497.1"/>
    </source>
</evidence>
<comment type="similarity">
    <text evidence="3">Belongs to the RLP family.</text>
</comment>
<dbReference type="EMBL" id="JAXUIC010000007">
    <property type="protein sequence ID" value="KAK4582497.1"/>
    <property type="molecule type" value="Genomic_DNA"/>
</dbReference>
<dbReference type="InterPro" id="IPR011009">
    <property type="entry name" value="Kinase-like_dom_sf"/>
</dbReference>
<dbReference type="Gene3D" id="3.30.200.20">
    <property type="entry name" value="Phosphorylase Kinase, domain 1"/>
    <property type="match status" value="1"/>
</dbReference>
<evidence type="ECO:0000256" key="19">
    <source>
        <dbReference type="ARBA" id="ARBA00023180"/>
    </source>
</evidence>
<evidence type="ECO:0000256" key="20">
    <source>
        <dbReference type="ARBA" id="ARBA00047899"/>
    </source>
</evidence>
<dbReference type="FunFam" id="3.80.10.10:FF:001158">
    <property type="entry name" value="Leucine-rich repeat protein kinase family protein"/>
    <property type="match status" value="1"/>
</dbReference>
<dbReference type="PROSITE" id="PS00108">
    <property type="entry name" value="PROTEIN_KINASE_ST"/>
    <property type="match status" value="1"/>
</dbReference>
<keyword evidence="15 22" id="KW-0067">ATP-binding</keyword>
<keyword evidence="16 23" id="KW-1133">Transmembrane helix</keyword>
<keyword evidence="9" id="KW-0808">Transferase</keyword>
<evidence type="ECO:0000256" key="7">
    <source>
        <dbReference type="ARBA" id="ARBA00022553"/>
    </source>
</evidence>
<evidence type="ECO:0000256" key="21">
    <source>
        <dbReference type="ARBA" id="ARBA00048679"/>
    </source>
</evidence>
<comment type="subcellular location">
    <subcellularLocation>
        <location evidence="1">Cell membrane</location>
        <topology evidence="1">Single-pass type I membrane protein</topology>
    </subcellularLocation>
</comment>
<dbReference type="PANTHER" id="PTHR27008">
    <property type="entry name" value="OS04G0122200 PROTEIN"/>
    <property type="match status" value="1"/>
</dbReference>
<evidence type="ECO:0000256" key="1">
    <source>
        <dbReference type="ARBA" id="ARBA00004251"/>
    </source>
</evidence>
<gene>
    <name evidence="25" type="ORF">RGQ29_025618</name>
</gene>
<evidence type="ECO:0000256" key="14">
    <source>
        <dbReference type="ARBA" id="ARBA00022777"/>
    </source>
</evidence>
<evidence type="ECO:0000256" key="2">
    <source>
        <dbReference type="ARBA" id="ARBA00008684"/>
    </source>
</evidence>
<evidence type="ECO:0000256" key="23">
    <source>
        <dbReference type="SAM" id="Phobius"/>
    </source>
</evidence>
<dbReference type="GO" id="GO:0005524">
    <property type="term" value="F:ATP binding"/>
    <property type="evidence" value="ECO:0007669"/>
    <property type="project" value="UniProtKB-UniRule"/>
</dbReference>
<dbReference type="Pfam" id="PF00560">
    <property type="entry name" value="LRR_1"/>
    <property type="match status" value="7"/>
</dbReference>
<name>A0AAN7EYP1_QUERU</name>
<dbReference type="InterPro" id="IPR017441">
    <property type="entry name" value="Protein_kinase_ATP_BS"/>
</dbReference>
<comment type="catalytic activity">
    <reaction evidence="20">
        <text>L-threonyl-[protein] + ATP = O-phospho-L-threonyl-[protein] + ADP + H(+)</text>
        <dbReference type="Rhea" id="RHEA:46608"/>
        <dbReference type="Rhea" id="RHEA-COMP:11060"/>
        <dbReference type="Rhea" id="RHEA-COMP:11605"/>
        <dbReference type="ChEBI" id="CHEBI:15378"/>
        <dbReference type="ChEBI" id="CHEBI:30013"/>
        <dbReference type="ChEBI" id="CHEBI:30616"/>
        <dbReference type="ChEBI" id="CHEBI:61977"/>
        <dbReference type="ChEBI" id="CHEBI:456216"/>
        <dbReference type="EC" id="2.7.11.1"/>
    </reaction>
</comment>
<evidence type="ECO:0000256" key="13">
    <source>
        <dbReference type="ARBA" id="ARBA00022741"/>
    </source>
</evidence>
<dbReference type="EC" id="2.7.11.1" evidence="4"/>
<evidence type="ECO:0000256" key="10">
    <source>
        <dbReference type="ARBA" id="ARBA00022692"/>
    </source>
</evidence>
<dbReference type="SMART" id="SM00220">
    <property type="entry name" value="S_TKc"/>
    <property type="match status" value="1"/>
</dbReference>
<proteinExistence type="inferred from homology"/>
<evidence type="ECO:0000256" key="18">
    <source>
        <dbReference type="ARBA" id="ARBA00023170"/>
    </source>
</evidence>
<keyword evidence="14" id="KW-0418">Kinase</keyword>
<evidence type="ECO:0000256" key="12">
    <source>
        <dbReference type="ARBA" id="ARBA00022737"/>
    </source>
</evidence>
<dbReference type="PROSITE" id="PS00107">
    <property type="entry name" value="PROTEIN_KINASE_ATP"/>
    <property type="match status" value="1"/>
</dbReference>
<dbReference type="SUPFAM" id="SSF52047">
    <property type="entry name" value="RNI-like"/>
    <property type="match status" value="1"/>
</dbReference>
<dbReference type="Gene3D" id="1.10.510.10">
    <property type="entry name" value="Transferase(Phosphotransferase) domain 1"/>
    <property type="match status" value="1"/>
</dbReference>
<evidence type="ECO:0000256" key="6">
    <source>
        <dbReference type="ARBA" id="ARBA00022527"/>
    </source>
</evidence>
<keyword evidence="13 22" id="KW-0547">Nucleotide-binding</keyword>
<dbReference type="InterPro" id="IPR003591">
    <property type="entry name" value="Leu-rich_rpt_typical-subtyp"/>
</dbReference>
<dbReference type="InterPro" id="IPR008271">
    <property type="entry name" value="Ser/Thr_kinase_AS"/>
</dbReference>
<dbReference type="GO" id="GO:0005886">
    <property type="term" value="C:plasma membrane"/>
    <property type="evidence" value="ECO:0007669"/>
    <property type="project" value="UniProtKB-SubCell"/>
</dbReference>
<dbReference type="FunFam" id="3.80.10.10:FF:000275">
    <property type="entry name" value="Leucine-rich repeat receptor-like protein kinase"/>
    <property type="match status" value="1"/>
</dbReference>
<protein>
    <recommendedName>
        <fullName evidence="4">non-specific serine/threonine protein kinase</fullName>
        <ecNumber evidence="4">2.7.11.1</ecNumber>
    </recommendedName>
</protein>
<dbReference type="FunFam" id="3.80.10.10:FF:000288">
    <property type="entry name" value="LRR receptor-like serine/threonine-protein kinase EFR"/>
    <property type="match status" value="1"/>
</dbReference>
<keyword evidence="26" id="KW-1185">Reference proteome</keyword>
<dbReference type="SMART" id="SM00369">
    <property type="entry name" value="LRR_TYP"/>
    <property type="match status" value="7"/>
</dbReference>
<dbReference type="PANTHER" id="PTHR27008:SF499">
    <property type="entry name" value="OS06G0581500 PROTEIN"/>
    <property type="match status" value="1"/>
</dbReference>
<evidence type="ECO:0000256" key="17">
    <source>
        <dbReference type="ARBA" id="ARBA00023136"/>
    </source>
</evidence>
<keyword evidence="12" id="KW-0677">Repeat</keyword>
<dbReference type="FunFam" id="1.10.510.10:FF:000358">
    <property type="entry name" value="Putative leucine-rich repeat receptor-like serine/threonine-protein kinase"/>
    <property type="match status" value="1"/>
</dbReference>
<dbReference type="Pfam" id="PF08263">
    <property type="entry name" value="LRRNT_2"/>
    <property type="match status" value="1"/>
</dbReference>
<feature type="domain" description="Protein kinase" evidence="24">
    <location>
        <begin position="743"/>
        <end position="1061"/>
    </location>
</feature>
<dbReference type="Gene3D" id="3.80.10.10">
    <property type="entry name" value="Ribonuclease Inhibitor"/>
    <property type="match status" value="3"/>
</dbReference>
<dbReference type="InterPro" id="IPR013210">
    <property type="entry name" value="LRR_N_plant-typ"/>
</dbReference>
<feature type="transmembrane region" description="Helical" evidence="23">
    <location>
        <begin position="38"/>
        <end position="56"/>
    </location>
</feature>
<dbReference type="Pfam" id="PF00069">
    <property type="entry name" value="Pkinase"/>
    <property type="match status" value="1"/>
</dbReference>
<keyword evidence="8" id="KW-0433">Leucine-rich repeat</keyword>
<keyword evidence="11" id="KW-0732">Signal</keyword>
<dbReference type="SUPFAM" id="SSF56112">
    <property type="entry name" value="Protein kinase-like (PK-like)"/>
    <property type="match status" value="1"/>
</dbReference>
<dbReference type="InterPro" id="IPR000719">
    <property type="entry name" value="Prot_kinase_dom"/>
</dbReference>
<sequence>MPILSIRKQTLVSGFRYYPSLQTCYSNRTMLSCLSYEWILLIFFHGILLMCMSSCLKSATIPTFANETDQLALLDFKSRISQDPLQLMSSWNESIHFCNWLGVTCSPSSKRVMVLDLEAKKLAGLIPPSMGNLTHLTGINLRNNRFYGEIPQELGRLQRLQHLNLTWNSFGGKLPTNLSYCAQLRVLDVAYNDLVGQIPEHLSSLSKLVNLSLGANNLTGSIPAWIGNFSSLSVLSLLQNNFQGSIPSELGHLSSLEFFRLSMNNLSGTIPPQIYNISSLYFFSVSENHLHGSLPPDVGLTLPNLQIFFGGANNFTGPIPVSLSNASQLQKLDFSINVLTGTVPQNFANLQGLVGLKCDVNRLGDGEDGDLNFLKFLANCTSLEILGLQDNNFGGLFPSSIANLSSQLQSLTMGGNMIRGDIPIEIGNLINLNDLGLEYNYLGGTLPNVIGKLQKLKVLYLGGNKFSGSIPSSLGNLTGLTILFMEGNRLEGNIPPSLGNCQNLLLLNISSNNLTGTIPKQVIGLSSLSISLVMSHNLLIGALPFEVGNLIHLAELDLSYNRLSGKIPTTLETCLSLERLYLEGNSFEGTIPESLKTLRGLEEIDISQNNFSGQIPELLSKSLSLEYLNISYNDFEGEVPSEGVFANASKISIFGNNKLCGGVQELHLPICLRKNPHSFRKLLALKIVIPTSSMIIFVLILLYFFPSCFHVSKKRERALAASSFGDRKLRISYTELLKSTNGFSENNLIGSGSFGSVYRGVLSGNGAIVAIKVLNLQQKGASKSFINECNALRSIRHRNLLKIISACSSTDHEGNDFKSLVFEFMCNGSLEQWLHSKNDDQHHTKRLGFIQRLNIVVDVAYALEYLHHHCQTPIVHCDIKPNNILLDEDMVAHVGDFGLVNFLFEASNNPSKSQTLSAGLKGSIGYIPPEYGMGGQVSPLGDIYSYGILLLEMFIGRRPTDEMFKEGLSIHKFTTMALPEHVMDIVDPSMFFVEDEEDVYDDVAERTIIEEDPHVNVNSRIKECLTSVFQIGLSCSKTSPDERMPTNVVVNEINAIRDAFLKSQKKNRRRMN</sequence>
<evidence type="ECO:0000259" key="24">
    <source>
        <dbReference type="PROSITE" id="PS50011"/>
    </source>
</evidence>
<dbReference type="Pfam" id="PF13855">
    <property type="entry name" value="LRR_8"/>
    <property type="match status" value="2"/>
</dbReference>
<evidence type="ECO:0000256" key="4">
    <source>
        <dbReference type="ARBA" id="ARBA00012513"/>
    </source>
</evidence>
<dbReference type="InterPro" id="IPR051809">
    <property type="entry name" value="Plant_receptor-like_S/T_kinase"/>
</dbReference>
<feature type="transmembrane region" description="Helical" evidence="23">
    <location>
        <begin position="683"/>
        <end position="705"/>
    </location>
</feature>
<accession>A0AAN7EYP1</accession>
<dbReference type="Proteomes" id="UP001324115">
    <property type="component" value="Unassembled WGS sequence"/>
</dbReference>
<evidence type="ECO:0000256" key="5">
    <source>
        <dbReference type="ARBA" id="ARBA00022475"/>
    </source>
</evidence>
<comment type="catalytic activity">
    <reaction evidence="21">
        <text>L-seryl-[protein] + ATP = O-phospho-L-seryl-[protein] + ADP + H(+)</text>
        <dbReference type="Rhea" id="RHEA:17989"/>
        <dbReference type="Rhea" id="RHEA-COMP:9863"/>
        <dbReference type="Rhea" id="RHEA-COMP:11604"/>
        <dbReference type="ChEBI" id="CHEBI:15378"/>
        <dbReference type="ChEBI" id="CHEBI:29999"/>
        <dbReference type="ChEBI" id="CHEBI:30616"/>
        <dbReference type="ChEBI" id="CHEBI:83421"/>
        <dbReference type="ChEBI" id="CHEBI:456216"/>
        <dbReference type="EC" id="2.7.11.1"/>
    </reaction>
</comment>
<keyword evidence="19" id="KW-0325">Glycoprotein</keyword>
<dbReference type="InterPro" id="IPR032675">
    <property type="entry name" value="LRR_dom_sf"/>
</dbReference>
<reference evidence="25 26" key="1">
    <citation type="journal article" date="2023" name="G3 (Bethesda)">
        <title>A haplotype-resolved chromosome-scale genome for Quercus rubra L. provides insights into the genetics of adaptive traits for red oak species.</title>
        <authorList>
            <person name="Kapoor B."/>
            <person name="Jenkins J."/>
            <person name="Schmutz J."/>
            <person name="Zhebentyayeva T."/>
            <person name="Kuelheim C."/>
            <person name="Coggeshall M."/>
            <person name="Heim C."/>
            <person name="Lasky J.R."/>
            <person name="Leites L."/>
            <person name="Islam-Faridi N."/>
            <person name="Romero-Severson J."/>
            <person name="DeLeo V.L."/>
            <person name="Lucas S.M."/>
            <person name="Lazic D."/>
            <person name="Gailing O."/>
            <person name="Carlson J."/>
            <person name="Staton M."/>
        </authorList>
    </citation>
    <scope>NUCLEOTIDE SEQUENCE [LARGE SCALE GENOMIC DNA]</scope>
    <source>
        <strain evidence="25">Pseudo-F2</strain>
    </source>
</reference>
<evidence type="ECO:0000256" key="22">
    <source>
        <dbReference type="PROSITE-ProRule" id="PRU10141"/>
    </source>
</evidence>
<organism evidence="25 26">
    <name type="scientific">Quercus rubra</name>
    <name type="common">Northern red oak</name>
    <name type="synonym">Quercus borealis</name>
    <dbReference type="NCBI Taxonomy" id="3512"/>
    <lineage>
        <taxon>Eukaryota</taxon>
        <taxon>Viridiplantae</taxon>
        <taxon>Streptophyta</taxon>
        <taxon>Embryophyta</taxon>
        <taxon>Tracheophyta</taxon>
        <taxon>Spermatophyta</taxon>
        <taxon>Magnoliopsida</taxon>
        <taxon>eudicotyledons</taxon>
        <taxon>Gunneridae</taxon>
        <taxon>Pentapetalae</taxon>
        <taxon>rosids</taxon>
        <taxon>fabids</taxon>
        <taxon>Fagales</taxon>
        <taxon>Fagaceae</taxon>
        <taxon>Quercus</taxon>
    </lineage>
</organism>
<evidence type="ECO:0000256" key="15">
    <source>
        <dbReference type="ARBA" id="ARBA00022840"/>
    </source>
</evidence>
<evidence type="ECO:0000256" key="3">
    <source>
        <dbReference type="ARBA" id="ARBA00009592"/>
    </source>
</evidence>
<dbReference type="InterPro" id="IPR001611">
    <property type="entry name" value="Leu-rich_rpt"/>
</dbReference>
<evidence type="ECO:0000256" key="16">
    <source>
        <dbReference type="ARBA" id="ARBA00022989"/>
    </source>
</evidence>
<dbReference type="AlphaFoldDB" id="A0AAN7EYP1"/>
<evidence type="ECO:0000313" key="26">
    <source>
        <dbReference type="Proteomes" id="UP001324115"/>
    </source>
</evidence>